<evidence type="ECO:0000313" key="1">
    <source>
        <dbReference type="EMBL" id="SDG82454.1"/>
    </source>
</evidence>
<dbReference type="AlphaFoldDB" id="A0A1G7XE89"/>
<organism evidence="1 2">
    <name type="scientific">Vibrio xiamenensis</name>
    <dbReference type="NCBI Taxonomy" id="861298"/>
    <lineage>
        <taxon>Bacteria</taxon>
        <taxon>Pseudomonadati</taxon>
        <taxon>Pseudomonadota</taxon>
        <taxon>Gammaproteobacteria</taxon>
        <taxon>Vibrionales</taxon>
        <taxon>Vibrionaceae</taxon>
        <taxon>Vibrio</taxon>
    </lineage>
</organism>
<dbReference type="Proteomes" id="UP000198854">
    <property type="component" value="Unassembled WGS sequence"/>
</dbReference>
<dbReference type="Pfam" id="PF04134">
    <property type="entry name" value="DCC1-like"/>
    <property type="match status" value="1"/>
</dbReference>
<dbReference type="STRING" id="861298.SAMN04488136_103107"/>
<evidence type="ECO:0000313" key="2">
    <source>
        <dbReference type="Proteomes" id="UP000198854"/>
    </source>
</evidence>
<keyword evidence="2" id="KW-1185">Reference proteome</keyword>
<dbReference type="OrthoDB" id="5294764at2"/>
<dbReference type="EMBL" id="FNDD01000003">
    <property type="protein sequence ID" value="SDG82454.1"/>
    <property type="molecule type" value="Genomic_DNA"/>
</dbReference>
<proteinExistence type="predicted"/>
<dbReference type="PANTHER" id="PTHR34290:SF2">
    <property type="entry name" value="OS04G0668800 PROTEIN"/>
    <property type="match status" value="1"/>
</dbReference>
<reference evidence="2" key="1">
    <citation type="submission" date="2016-10" db="EMBL/GenBank/DDBJ databases">
        <authorList>
            <person name="Varghese N."/>
            <person name="Submissions S."/>
        </authorList>
    </citation>
    <scope>NUCLEOTIDE SEQUENCE [LARGE SCALE GENOMIC DNA]</scope>
    <source>
        <strain evidence="2">CGMCC 1.10228</strain>
    </source>
</reference>
<protein>
    <submittedName>
        <fullName evidence="1">Predicted thiol-disulfide oxidoreductase YuxK, DCC family</fullName>
    </submittedName>
</protein>
<dbReference type="GO" id="GO:0015035">
    <property type="term" value="F:protein-disulfide reductase activity"/>
    <property type="evidence" value="ECO:0007669"/>
    <property type="project" value="InterPro"/>
</dbReference>
<dbReference type="RefSeq" id="WP_093269894.1">
    <property type="nucleotide sequence ID" value="NZ_FNDD01000003.1"/>
</dbReference>
<gene>
    <name evidence="1" type="ORF">SAMN04488136_103107</name>
</gene>
<accession>A0A1G7XE89</accession>
<dbReference type="PANTHER" id="PTHR34290">
    <property type="entry name" value="SI:CH73-390P7.2"/>
    <property type="match status" value="1"/>
</dbReference>
<sequence length="128" mass="14848">MHRLTLFYDGQCPLCVKEMTRLRHADNEHCLALINIHSPACSAYPEINKQRAAQILHGITEDGKLLLGLDATCQAWKVVGRGRWIGLSRWPIIRPITDRFYLLFARHRYTLSKWLTGKSRCDNDRCNK</sequence>
<dbReference type="InterPro" id="IPR044691">
    <property type="entry name" value="DCC1_Trx"/>
</dbReference>
<dbReference type="InterPro" id="IPR007263">
    <property type="entry name" value="DCC1-like"/>
</dbReference>
<name>A0A1G7XE89_9VIBR</name>